<organism evidence="1 2">
    <name type="scientific">Candidatus Nitrosacidococcus tergens</name>
    <dbReference type="NCBI Taxonomy" id="553981"/>
    <lineage>
        <taxon>Bacteria</taxon>
        <taxon>Pseudomonadati</taxon>
        <taxon>Pseudomonadota</taxon>
        <taxon>Gammaproteobacteria</taxon>
        <taxon>Chromatiales</taxon>
        <taxon>Chromatiaceae</taxon>
        <taxon>Candidatus Nitrosacidococcus</taxon>
    </lineage>
</organism>
<dbReference type="KEGG" id="ntg:NSCAC_1532"/>
<accession>A0A7G1QBP9</accession>
<protein>
    <submittedName>
        <fullName evidence="1">Uncharacterized protein</fullName>
    </submittedName>
</protein>
<dbReference type="EMBL" id="LR778175">
    <property type="protein sequence ID" value="CAB1277161.1"/>
    <property type="molecule type" value="Genomic_DNA"/>
</dbReference>
<dbReference type="AlphaFoldDB" id="A0A7G1QBP9"/>
<keyword evidence="2" id="KW-1185">Reference proteome</keyword>
<reference evidence="1 2" key="1">
    <citation type="submission" date="2020-03" db="EMBL/GenBank/DDBJ databases">
        <authorList>
            <person name="Picone N."/>
        </authorList>
    </citation>
    <scope>NUCLEOTIDE SEQUENCE [LARGE SCALE GENOMIC DNA]</scope>
    <source>
        <strain evidence="1">NSCAC1</strain>
    </source>
</reference>
<dbReference type="RefSeq" id="WP_197744196.1">
    <property type="nucleotide sequence ID" value="NZ_LR778175.1"/>
</dbReference>
<proteinExistence type="predicted"/>
<evidence type="ECO:0000313" key="2">
    <source>
        <dbReference type="Proteomes" id="UP000516072"/>
    </source>
</evidence>
<gene>
    <name evidence="1" type="ORF">NSCAC_1532</name>
</gene>
<evidence type="ECO:0000313" key="1">
    <source>
        <dbReference type="EMBL" id="CAB1277161.1"/>
    </source>
</evidence>
<sequence length="58" mass="6559">MPNSDVYTHFFEKARLYTEQEHAGLHVSPQTLSSKLKNANSSLKKIAIDLSAKTLRRS</sequence>
<dbReference type="Proteomes" id="UP000516072">
    <property type="component" value="Chromosome"/>
</dbReference>
<name>A0A7G1QBP9_9GAMM</name>